<dbReference type="AlphaFoldDB" id="A0A511SUL3"/>
<dbReference type="Pfam" id="PF14559">
    <property type="entry name" value="TPR_19"/>
    <property type="match status" value="1"/>
</dbReference>
<evidence type="ECO:0000313" key="6">
    <source>
        <dbReference type="Proteomes" id="UP000183760"/>
    </source>
</evidence>
<organism evidence="4 7">
    <name type="scientific">Myxococcus fulvus</name>
    <dbReference type="NCBI Taxonomy" id="33"/>
    <lineage>
        <taxon>Bacteria</taxon>
        <taxon>Pseudomonadati</taxon>
        <taxon>Myxococcota</taxon>
        <taxon>Myxococcia</taxon>
        <taxon>Myxococcales</taxon>
        <taxon>Cystobacterineae</taxon>
        <taxon>Myxococcaceae</taxon>
        <taxon>Myxococcus</taxon>
    </lineage>
</organism>
<feature type="domain" description="Outer membrane lipoprotein BamD-like" evidence="3">
    <location>
        <begin position="486"/>
        <end position="553"/>
    </location>
</feature>
<evidence type="ECO:0000256" key="2">
    <source>
        <dbReference type="PROSITE-ProRule" id="PRU00339"/>
    </source>
</evidence>
<dbReference type="Proteomes" id="UP000321514">
    <property type="component" value="Unassembled WGS sequence"/>
</dbReference>
<sequence>MTGQLTGLIAAALLAAAPGSPGRDAAGLNPIVSKAKERDELIAKLKRDIFKVDRAIGETEKLISKSRNAPYLPDLQFRLAELYVEKSRYVYYLQAESRPEGATGAIVSPETRLMKQKAVQMYYRLLREYPDFKDGDQVTFYLAHEQRELGQFDEMLKTLGDLTRKFPNSPLRLEAEQILGDHFFDKADLVEAEKHYQAILEAPPSPVHDLARYKMGWIRVNQAKHAEAVTFFEAAAASAPLPGVDVKKALNVKREALLDLVYSYTEAKPAKGALNYFEKLSDSRATYALALDKLGNRYFIKQQYEWAIPALRKLMEIQHDPELDLERGQKLYDALKAAKGKVLPEPEDLRVLVRAAVQSKTDPELVEVERKKQLAELEEMGRDLATQLHLAAQKKEEKELYLSTAEAYEAYLSLFRPEQYVRPMMKNRAEALFSAKAFPEAARQFEELARYEAKAKDVKGEEDALYAALLAHFSTLKPEEALKRNAYEVADARQAMKLLGAEYVSRYPKSPNVLDVKFNIARAFYEDGDYPKAAELFTAFALSHPQHKESTVAGNLALDSLRQVNDFKGLDETGKKFLGAPLPGNFRAEVQKILTQSRAEALDELALQSAQETGDVIQGLVKVADENKNSDIGEKALYGAFTAAREKRDLQAERELGSKLSQDYPKSQYLSDVLLTLGRHAAEAAAFGEAASWFEQVGQKLGSDVAGVDGWLAGARLRMALGEYKEAARNLETAAESSGARKGDVLVLLAEARLKAKDYSRAKLAAEAALKQDPRSAGAAAVLAEVQATTAPTANADTLVATLTTAVQGPNGQTEEAAKGLWYLGEILYRGYKDLPSDKVEEKVAALQSLEGIYTQAASLGYPEWAVASLWRLALAYGHIADVVESTPVPGGLSASESQQFQAAVKEQVGPLKARSEEAFKACLSRAESLEVFNAAVVGCRARSEQASMPVPQPGAPMQSAALDELRKKAERTLSVESLEALGMAYLDARQFGVAQLTFGRVTELQDTKASAHSALGWALLNMGDAMGAREAYAKAMDSDPTYDKARLNLAALRCRFGDVDGARRELALLKDVGSLTGSDVDSAGWKACK</sequence>
<dbReference type="InterPro" id="IPR039565">
    <property type="entry name" value="BamD-like"/>
</dbReference>
<keyword evidence="1" id="KW-0732">Signal</keyword>
<dbReference type="Pfam" id="PF13432">
    <property type="entry name" value="TPR_16"/>
    <property type="match status" value="1"/>
</dbReference>
<evidence type="ECO:0000313" key="5">
    <source>
        <dbReference type="EMBL" id="SET16590.1"/>
    </source>
</evidence>
<dbReference type="Proteomes" id="UP000183760">
    <property type="component" value="Unassembled WGS sequence"/>
</dbReference>
<dbReference type="SUPFAM" id="SSF48452">
    <property type="entry name" value="TPR-like"/>
    <property type="match status" value="2"/>
</dbReference>
<dbReference type="RefSeq" id="WP_074949716.1">
    <property type="nucleotide sequence ID" value="NZ_BJXR01000006.1"/>
</dbReference>
<dbReference type="Pfam" id="PF13525">
    <property type="entry name" value="YfiO"/>
    <property type="match status" value="1"/>
</dbReference>
<dbReference type="PROSITE" id="PS50005">
    <property type="entry name" value="TPR"/>
    <property type="match status" value="1"/>
</dbReference>
<proteinExistence type="predicted"/>
<evidence type="ECO:0000259" key="3">
    <source>
        <dbReference type="Pfam" id="PF13525"/>
    </source>
</evidence>
<dbReference type="OrthoDB" id="5376890at2"/>
<reference evidence="4 7" key="2">
    <citation type="submission" date="2019-07" db="EMBL/GenBank/DDBJ databases">
        <title>Whole genome shotgun sequence of Myxococcus fulvus NBRC 100333.</title>
        <authorList>
            <person name="Hosoyama A."/>
            <person name="Uohara A."/>
            <person name="Ohji S."/>
            <person name="Ichikawa N."/>
        </authorList>
    </citation>
    <scope>NUCLEOTIDE SEQUENCE [LARGE SCALE GENOMIC DNA]</scope>
    <source>
        <strain evidence="4 7">NBRC 100333</strain>
    </source>
</reference>
<comment type="caution">
    <text evidence="4">The sequence shown here is derived from an EMBL/GenBank/DDBJ whole genome shotgun (WGS) entry which is preliminary data.</text>
</comment>
<reference evidence="5 6" key="1">
    <citation type="submission" date="2016-10" db="EMBL/GenBank/DDBJ databases">
        <authorList>
            <person name="Varghese N."/>
            <person name="Submissions S."/>
        </authorList>
    </citation>
    <scope>NUCLEOTIDE SEQUENCE [LARGE SCALE GENOMIC DNA]</scope>
    <source>
        <strain evidence="5 6">DSM 16525</strain>
    </source>
</reference>
<keyword evidence="2" id="KW-0802">TPR repeat</keyword>
<gene>
    <name evidence="4" type="ORF">MFU01_01890</name>
    <name evidence="5" type="ORF">SAMN05443572_1011303</name>
</gene>
<evidence type="ECO:0000256" key="1">
    <source>
        <dbReference type="ARBA" id="ARBA00022729"/>
    </source>
</evidence>
<dbReference type="Gene3D" id="1.25.40.10">
    <property type="entry name" value="Tetratricopeptide repeat domain"/>
    <property type="match status" value="5"/>
</dbReference>
<dbReference type="SMART" id="SM00028">
    <property type="entry name" value="TPR"/>
    <property type="match status" value="6"/>
</dbReference>
<evidence type="ECO:0000313" key="4">
    <source>
        <dbReference type="EMBL" id="GEN05152.1"/>
    </source>
</evidence>
<dbReference type="EMBL" id="FOIB01000001">
    <property type="protein sequence ID" value="SET16590.1"/>
    <property type="molecule type" value="Genomic_DNA"/>
</dbReference>
<dbReference type="InterPro" id="IPR019734">
    <property type="entry name" value="TPR_rpt"/>
</dbReference>
<evidence type="ECO:0000313" key="7">
    <source>
        <dbReference type="Proteomes" id="UP000321514"/>
    </source>
</evidence>
<name>A0A511SUL3_MYXFU</name>
<protein>
    <submittedName>
        <fullName evidence="5">Tetratricopeptide repeat-containing protein</fullName>
    </submittedName>
</protein>
<feature type="repeat" description="TPR" evidence="2">
    <location>
        <begin position="1010"/>
        <end position="1043"/>
    </location>
</feature>
<dbReference type="STRING" id="1334629.MFUL124B02_07425"/>
<dbReference type="InterPro" id="IPR011990">
    <property type="entry name" value="TPR-like_helical_dom_sf"/>
</dbReference>
<keyword evidence="6" id="KW-1185">Reference proteome</keyword>
<accession>A0A511SUL3</accession>
<dbReference type="EMBL" id="BJXR01000006">
    <property type="protein sequence ID" value="GEN05152.1"/>
    <property type="molecule type" value="Genomic_DNA"/>
</dbReference>